<dbReference type="AlphaFoldDB" id="A0A084WGY3"/>
<dbReference type="Proteomes" id="UP000030765">
    <property type="component" value="Unassembled WGS sequence"/>
</dbReference>
<evidence type="ECO:0000313" key="3">
    <source>
        <dbReference type="Proteomes" id="UP000030765"/>
    </source>
</evidence>
<gene>
    <name evidence="1" type="ORF">ZHAS_00017677</name>
</gene>
<dbReference type="VEuPathDB" id="VectorBase:ASIC017677"/>
<dbReference type="EMBL" id="ATLV01023770">
    <property type="status" value="NOT_ANNOTATED_CDS"/>
    <property type="molecule type" value="Genomic_DNA"/>
</dbReference>
<name>A0A084WGY3_ANOSI</name>
<keyword evidence="3" id="KW-1185">Reference proteome</keyword>
<dbReference type="EnsemblMetazoa" id="ASIC017677-RA">
    <property type="protein sequence ID" value="ASIC017677-PA"/>
    <property type="gene ID" value="ASIC017677"/>
</dbReference>
<evidence type="ECO:0000313" key="1">
    <source>
        <dbReference type="EMBL" id="KFB49477.1"/>
    </source>
</evidence>
<accession>A0A084WGY3</accession>
<protein>
    <submittedName>
        <fullName evidence="1 2">Cobalamin synthesis</fullName>
    </submittedName>
</protein>
<proteinExistence type="predicted"/>
<organism evidence="1">
    <name type="scientific">Anopheles sinensis</name>
    <name type="common">Mosquito</name>
    <dbReference type="NCBI Taxonomy" id="74873"/>
    <lineage>
        <taxon>Eukaryota</taxon>
        <taxon>Metazoa</taxon>
        <taxon>Ecdysozoa</taxon>
        <taxon>Arthropoda</taxon>
        <taxon>Hexapoda</taxon>
        <taxon>Insecta</taxon>
        <taxon>Pterygota</taxon>
        <taxon>Neoptera</taxon>
        <taxon>Endopterygota</taxon>
        <taxon>Diptera</taxon>
        <taxon>Nematocera</taxon>
        <taxon>Culicoidea</taxon>
        <taxon>Culicidae</taxon>
        <taxon>Anophelinae</taxon>
        <taxon>Anopheles</taxon>
    </lineage>
</organism>
<dbReference type="EMBL" id="KE525346">
    <property type="protein sequence ID" value="KFB49477.1"/>
    <property type="molecule type" value="Genomic_DNA"/>
</dbReference>
<reference evidence="2" key="2">
    <citation type="submission" date="2020-05" db="UniProtKB">
        <authorList>
            <consortium name="EnsemblMetazoa"/>
        </authorList>
    </citation>
    <scope>IDENTIFICATION</scope>
</reference>
<sequence length="82" mass="8947">MAESGESDRGGLGGGRKDRDARVVIAQVAGGRRKIVMGACGRFRSFSRSLRSCPLECILIQSSPAVYEICGRWCLSEEQQKI</sequence>
<evidence type="ECO:0000313" key="2">
    <source>
        <dbReference type="EnsemblMetazoa" id="ASIC017677-PA"/>
    </source>
</evidence>
<reference evidence="1 3" key="1">
    <citation type="journal article" date="2014" name="BMC Genomics">
        <title>Genome sequence of Anopheles sinensis provides insight into genetics basis of mosquito competence for malaria parasites.</title>
        <authorList>
            <person name="Zhou D."/>
            <person name="Zhang D."/>
            <person name="Ding G."/>
            <person name="Shi L."/>
            <person name="Hou Q."/>
            <person name="Ye Y."/>
            <person name="Xu Y."/>
            <person name="Zhou H."/>
            <person name="Xiong C."/>
            <person name="Li S."/>
            <person name="Yu J."/>
            <person name="Hong S."/>
            <person name="Yu X."/>
            <person name="Zou P."/>
            <person name="Chen C."/>
            <person name="Chang X."/>
            <person name="Wang W."/>
            <person name="Lv Y."/>
            <person name="Sun Y."/>
            <person name="Ma L."/>
            <person name="Shen B."/>
            <person name="Zhu C."/>
        </authorList>
    </citation>
    <scope>NUCLEOTIDE SEQUENCE [LARGE SCALE GENOMIC DNA]</scope>
</reference>